<organism evidence="2 3">
    <name type="scientific">Cognatishimia coralii</name>
    <dbReference type="NCBI Taxonomy" id="3083254"/>
    <lineage>
        <taxon>Bacteria</taxon>
        <taxon>Pseudomonadati</taxon>
        <taxon>Pseudomonadota</taxon>
        <taxon>Alphaproteobacteria</taxon>
        <taxon>Rhodobacterales</taxon>
        <taxon>Paracoccaceae</taxon>
        <taxon>Cognatishimia</taxon>
    </lineage>
</organism>
<gene>
    <name evidence="2" type="ORF">WG622_18055</name>
</gene>
<accession>A0ABU8QL63</accession>
<dbReference type="Proteomes" id="UP001368270">
    <property type="component" value="Unassembled WGS sequence"/>
</dbReference>
<proteinExistence type="predicted"/>
<reference evidence="2 3" key="1">
    <citation type="submission" date="2024-03" db="EMBL/GenBank/DDBJ databases">
        <title>Cognatishimia coralii sp. nov., a marine bacterium isolated from coral surrounding seawater.</title>
        <authorList>
            <person name="Liu X."/>
            <person name="Liu S."/>
            <person name="Sun H."/>
            <person name="Zhang Y."/>
        </authorList>
    </citation>
    <scope>NUCLEOTIDE SEQUENCE [LARGE SCALE GENOMIC DNA]</scope>
    <source>
        <strain evidence="2 3">D5M38</strain>
    </source>
</reference>
<name>A0ABU8QL63_9RHOB</name>
<protein>
    <submittedName>
        <fullName evidence="2">SLOG family protein</fullName>
    </submittedName>
</protein>
<keyword evidence="3" id="KW-1185">Reference proteome</keyword>
<dbReference type="RefSeq" id="WP_339404786.1">
    <property type="nucleotide sequence ID" value="NZ_JBBGAZ010000018.1"/>
</dbReference>
<evidence type="ECO:0000313" key="3">
    <source>
        <dbReference type="Proteomes" id="UP001368270"/>
    </source>
</evidence>
<dbReference type="EMBL" id="JBBGAZ010000018">
    <property type="protein sequence ID" value="MEJ5220163.1"/>
    <property type="molecule type" value="Genomic_DNA"/>
</dbReference>
<feature type="domain" description="YspA cpYpsA-related SLOG" evidence="1">
    <location>
        <begin position="8"/>
        <end position="48"/>
    </location>
</feature>
<sequence>MRERFRQNKNSELILFHKADKIGVDAIAAAWARSRKVAQVTFVPNWRAFGKAAGFKAIDQMLDTPNPLGGVAIFGKTGIALNLGQKAEDEGIKVMRIDRPRD</sequence>
<evidence type="ECO:0000259" key="1">
    <source>
        <dbReference type="Pfam" id="PF10686"/>
    </source>
</evidence>
<comment type="caution">
    <text evidence="2">The sequence shown here is derived from an EMBL/GenBank/DDBJ whole genome shotgun (WGS) entry which is preliminary data.</text>
</comment>
<dbReference type="InterPro" id="IPR019627">
    <property type="entry name" value="YAcAr"/>
</dbReference>
<evidence type="ECO:0000313" key="2">
    <source>
        <dbReference type="EMBL" id="MEJ5220163.1"/>
    </source>
</evidence>
<dbReference type="Pfam" id="PF10686">
    <property type="entry name" value="YAcAr"/>
    <property type="match status" value="1"/>
</dbReference>